<reference evidence="1 2" key="1">
    <citation type="submission" date="2012-12" db="EMBL/GenBank/DDBJ databases">
        <title>The Genome Sequence of Bacillus cereus ISP2954.</title>
        <authorList>
            <consortium name="The Broad Institute Genome Sequencing Platform"/>
            <consortium name="The Broad Institute Genome Sequencing Center for Infectious Disease"/>
            <person name="Feldgarden M."/>
            <person name="Van der Auwera G.A."/>
            <person name="Mahillon J."/>
            <person name="Duprez V."/>
            <person name="Timmery S."/>
            <person name="Mattelet C."/>
            <person name="Dierick K."/>
            <person name="Sun M."/>
            <person name="Yu Z."/>
            <person name="Zhu L."/>
            <person name="Hu X."/>
            <person name="Shank E.B."/>
            <person name="Swiecicka I."/>
            <person name="Hansen B.M."/>
            <person name="Andrup L."/>
            <person name="Walker B."/>
            <person name="Young S.K."/>
            <person name="Zeng Q."/>
            <person name="Gargeya S."/>
            <person name="Fitzgerald M."/>
            <person name="Haas B."/>
            <person name="Abouelleil A."/>
            <person name="Alvarado L."/>
            <person name="Arachchi H.M."/>
            <person name="Berlin A.M."/>
            <person name="Chapman S.B."/>
            <person name="Dewar J."/>
            <person name="Goldberg J."/>
            <person name="Griggs A."/>
            <person name="Gujja S."/>
            <person name="Hansen M."/>
            <person name="Howarth C."/>
            <person name="Imamovic A."/>
            <person name="Larimer J."/>
            <person name="McCowan C."/>
            <person name="Murphy C."/>
            <person name="Neiman D."/>
            <person name="Pearson M."/>
            <person name="Priest M."/>
            <person name="Roberts A."/>
            <person name="Saif S."/>
            <person name="Shea T."/>
            <person name="Sisk P."/>
            <person name="Sykes S."/>
            <person name="Wortman J."/>
            <person name="Nusbaum C."/>
            <person name="Birren B."/>
        </authorList>
    </citation>
    <scope>NUCLEOTIDE SEQUENCE [LARGE SCALE GENOMIC DNA]</scope>
    <source>
        <strain evidence="1 2">ISP2954</strain>
    </source>
</reference>
<dbReference type="AlphaFoldDB" id="A0A9W5VC49"/>
<organism evidence="1 2">
    <name type="scientific">Bacillus cereus ISP2954</name>
    <dbReference type="NCBI Taxonomy" id="1053215"/>
    <lineage>
        <taxon>Bacteria</taxon>
        <taxon>Bacillati</taxon>
        <taxon>Bacillota</taxon>
        <taxon>Bacilli</taxon>
        <taxon>Bacillales</taxon>
        <taxon>Bacillaceae</taxon>
        <taxon>Bacillus</taxon>
        <taxon>Bacillus cereus group</taxon>
    </lineage>
</organism>
<evidence type="ECO:0008006" key="3">
    <source>
        <dbReference type="Google" id="ProtNLM"/>
    </source>
</evidence>
<evidence type="ECO:0000313" key="2">
    <source>
        <dbReference type="Proteomes" id="UP000013989"/>
    </source>
</evidence>
<dbReference type="EMBL" id="AHEJ01000117">
    <property type="protein sequence ID" value="EOP53060.1"/>
    <property type="molecule type" value="Genomic_DNA"/>
</dbReference>
<comment type="caution">
    <text evidence="1">The sequence shown here is derived from an EMBL/GenBank/DDBJ whole genome shotgun (WGS) entry which is preliminary data.</text>
</comment>
<proteinExistence type="predicted"/>
<evidence type="ECO:0000313" key="1">
    <source>
        <dbReference type="EMBL" id="EOP53060.1"/>
    </source>
</evidence>
<name>A0A9W5VC49_BACCE</name>
<gene>
    <name evidence="1" type="ORF">IGU_02719</name>
</gene>
<sequence>MREIMEVMIDLNTFADGALAERFHQEFERVMENMADLNTDPKKARKIVLTLSFAGDKKRDVWNCQVQATSKLAPTEAVESKILLDMDQNGNLVGQELASGIQGQFYMDLQGDVKTDVGQPVEEVEEVEEKEQNQAAEKQTVVIDYMKSKSN</sequence>
<dbReference type="Proteomes" id="UP000013989">
    <property type="component" value="Unassembled WGS sequence"/>
</dbReference>
<accession>A0A9W5VC49</accession>
<protein>
    <recommendedName>
        <fullName evidence="3">Replication terminator protein</fullName>
    </recommendedName>
</protein>